<dbReference type="PANTHER" id="PTHR48014:SF21">
    <property type="entry name" value="SERINE_THREONINE-PROTEIN KINASE FRAY2"/>
    <property type="match status" value="1"/>
</dbReference>
<feature type="region of interest" description="Disordered" evidence="2">
    <location>
        <begin position="324"/>
        <end position="350"/>
    </location>
</feature>
<feature type="non-terminal residue" evidence="4">
    <location>
        <position position="464"/>
    </location>
</feature>
<dbReference type="PROSITE" id="PS00109">
    <property type="entry name" value="PROTEIN_KINASE_TYR"/>
    <property type="match status" value="1"/>
</dbReference>
<evidence type="ECO:0000313" key="5">
    <source>
        <dbReference type="Proteomes" id="UP000193411"/>
    </source>
</evidence>
<feature type="region of interest" description="Disordered" evidence="2">
    <location>
        <begin position="445"/>
        <end position="464"/>
    </location>
</feature>
<dbReference type="InterPro" id="IPR000719">
    <property type="entry name" value="Prot_kinase_dom"/>
</dbReference>
<dbReference type="EMBL" id="MCFL01000037">
    <property type="protein sequence ID" value="ORZ33267.1"/>
    <property type="molecule type" value="Genomic_DNA"/>
</dbReference>
<evidence type="ECO:0000256" key="2">
    <source>
        <dbReference type="SAM" id="MobiDB-lite"/>
    </source>
</evidence>
<keyword evidence="4" id="KW-0808">Transferase</keyword>
<dbReference type="Gene3D" id="1.10.510.10">
    <property type="entry name" value="Transferase(Phosphotransferase) domain 1"/>
    <property type="match status" value="1"/>
</dbReference>
<dbReference type="GO" id="GO:1902554">
    <property type="term" value="C:serine/threonine protein kinase complex"/>
    <property type="evidence" value="ECO:0007669"/>
    <property type="project" value="TreeGrafter"/>
</dbReference>
<dbReference type="Gene3D" id="3.30.200.20">
    <property type="entry name" value="Phosphorylase Kinase, domain 1"/>
    <property type="match status" value="1"/>
</dbReference>
<dbReference type="Pfam" id="PF00069">
    <property type="entry name" value="Pkinase"/>
    <property type="match status" value="1"/>
</dbReference>
<comment type="similarity">
    <text evidence="1">Belongs to the protein kinase superfamily. STE Ser/Thr protein kinase family. STE20 subfamily.</text>
</comment>
<organism evidence="4 5">
    <name type="scientific">Catenaria anguillulae PL171</name>
    <dbReference type="NCBI Taxonomy" id="765915"/>
    <lineage>
        <taxon>Eukaryota</taxon>
        <taxon>Fungi</taxon>
        <taxon>Fungi incertae sedis</taxon>
        <taxon>Blastocladiomycota</taxon>
        <taxon>Blastocladiomycetes</taxon>
        <taxon>Blastocladiales</taxon>
        <taxon>Catenariaceae</taxon>
        <taxon>Catenaria</taxon>
    </lineage>
</organism>
<feature type="region of interest" description="Disordered" evidence="2">
    <location>
        <begin position="362"/>
        <end position="412"/>
    </location>
</feature>
<dbReference type="GO" id="GO:0005524">
    <property type="term" value="F:ATP binding"/>
    <property type="evidence" value="ECO:0007669"/>
    <property type="project" value="InterPro"/>
</dbReference>
<dbReference type="Proteomes" id="UP000193411">
    <property type="component" value="Unassembled WGS sequence"/>
</dbReference>
<gene>
    <name evidence="4" type="ORF">BCR44DRAFT_1415965</name>
</gene>
<dbReference type="GO" id="GO:0004672">
    <property type="term" value="F:protein kinase activity"/>
    <property type="evidence" value="ECO:0007669"/>
    <property type="project" value="InterPro"/>
</dbReference>
<comment type="caution">
    <text evidence="4">The sequence shown here is derived from an EMBL/GenBank/DDBJ whole genome shotgun (WGS) entry which is preliminary data.</text>
</comment>
<proteinExistence type="inferred from homology"/>
<evidence type="ECO:0000259" key="3">
    <source>
        <dbReference type="PROSITE" id="PS50011"/>
    </source>
</evidence>
<dbReference type="PANTHER" id="PTHR48014">
    <property type="entry name" value="SERINE/THREONINE-PROTEIN KINASE FRAY2"/>
    <property type="match status" value="1"/>
</dbReference>
<feature type="domain" description="Protein kinase" evidence="3">
    <location>
        <begin position="34"/>
        <end position="299"/>
    </location>
</feature>
<reference evidence="4 5" key="1">
    <citation type="submission" date="2016-07" db="EMBL/GenBank/DDBJ databases">
        <title>Pervasive Adenine N6-methylation of Active Genes in Fungi.</title>
        <authorList>
            <consortium name="DOE Joint Genome Institute"/>
            <person name="Mondo S.J."/>
            <person name="Dannebaum R.O."/>
            <person name="Kuo R.C."/>
            <person name="Labutti K."/>
            <person name="Haridas S."/>
            <person name="Kuo A."/>
            <person name="Salamov A."/>
            <person name="Ahrendt S.R."/>
            <person name="Lipzen A."/>
            <person name="Sullivan W."/>
            <person name="Andreopoulos W.B."/>
            <person name="Clum A."/>
            <person name="Lindquist E."/>
            <person name="Daum C."/>
            <person name="Ramamoorthy G.K."/>
            <person name="Gryganskyi A."/>
            <person name="Culley D."/>
            <person name="Magnuson J.K."/>
            <person name="James T.Y."/>
            <person name="O'Malley M.A."/>
            <person name="Stajich J.E."/>
            <person name="Spatafora J.W."/>
            <person name="Visel A."/>
            <person name="Grigoriev I.V."/>
        </authorList>
    </citation>
    <scope>NUCLEOTIDE SEQUENCE [LARGE SCALE GENOMIC DNA]</scope>
    <source>
        <strain evidence="4 5">PL171</strain>
    </source>
</reference>
<dbReference type="InterPro" id="IPR011009">
    <property type="entry name" value="Kinase-like_dom_sf"/>
</dbReference>
<name>A0A1Y2HF99_9FUNG</name>
<feature type="compositionally biased region" description="Basic residues" evidence="2">
    <location>
        <begin position="454"/>
        <end position="464"/>
    </location>
</feature>
<dbReference type="SUPFAM" id="SSF56112">
    <property type="entry name" value="Protein kinase-like (PK-like)"/>
    <property type="match status" value="1"/>
</dbReference>
<dbReference type="OrthoDB" id="248923at2759"/>
<dbReference type="GO" id="GO:0043539">
    <property type="term" value="F:protein serine/threonine kinase activator activity"/>
    <property type="evidence" value="ECO:0007669"/>
    <property type="project" value="InterPro"/>
</dbReference>
<evidence type="ECO:0000256" key="1">
    <source>
        <dbReference type="ARBA" id="ARBA00008874"/>
    </source>
</evidence>
<dbReference type="InterPro" id="IPR008266">
    <property type="entry name" value="Tyr_kinase_AS"/>
</dbReference>
<sequence length="464" mass="50830">MSSPRSSSSWKRISRTDRDDKYRRISFSSNIQDYELLSPIGGVDDMSYMYLSVHKPTRSQVALKYTDMSISPDMEFVDELTTVVANTMRYQHPSLLPYFASFIENERLWTVTLPMKGGSCRSVLDEYFPNGMSETAVVTILKYLLRALDYLHDQGVIHNDIRADNILLDFSGDVRLVGLHQVSNLAESRPSAFDYVGLPEWMAPELFEQQVSFDPRSDIYSLGITALELATGKTPYHQWPALKIMVAKLKYLPPFTEAEVNKGKRRSFSRHFFSFVSACLERDPNSRPHAHELLKHPLLKRAKGASYLVSRLVKRTNLKNKYKIAGKPSTPLPTIPSATSSAAVSSTGTSSHGHLLTISVGLSDTDGDASESATPSTCTSVSPSAVNSSTALHVPGYGTGSGGSRPGSPASLLTASTSITNISTTGNSRRASLAPSDMSCLSAEIDEVDESRIGTRRGKRASEG</sequence>
<feature type="compositionally biased region" description="Polar residues" evidence="2">
    <location>
        <begin position="371"/>
        <end position="391"/>
    </location>
</feature>
<dbReference type="AlphaFoldDB" id="A0A1Y2HF99"/>
<dbReference type="STRING" id="765915.A0A1Y2HF99"/>
<keyword evidence="5" id="KW-1185">Reference proteome</keyword>
<protein>
    <submittedName>
        <fullName evidence="4">Kinase-like domain-containing protein</fullName>
    </submittedName>
</protein>
<dbReference type="GO" id="GO:0006611">
    <property type="term" value="P:protein export from nucleus"/>
    <property type="evidence" value="ECO:0007669"/>
    <property type="project" value="TreeGrafter"/>
</dbReference>
<keyword evidence="4" id="KW-0418">Kinase</keyword>
<feature type="compositionally biased region" description="Low complexity" evidence="2">
    <location>
        <begin position="335"/>
        <end position="350"/>
    </location>
</feature>
<accession>A0A1Y2HF99</accession>
<dbReference type="InterPro" id="IPR047173">
    <property type="entry name" value="STRAD_A/B-like"/>
</dbReference>
<evidence type="ECO:0000313" key="4">
    <source>
        <dbReference type="EMBL" id="ORZ33267.1"/>
    </source>
</evidence>
<dbReference type="PROSITE" id="PS50011">
    <property type="entry name" value="PROTEIN_KINASE_DOM"/>
    <property type="match status" value="1"/>
</dbReference>